<dbReference type="InterPro" id="IPR011990">
    <property type="entry name" value="TPR-like_helical_dom_sf"/>
</dbReference>
<reference evidence="9" key="1">
    <citation type="journal article" date="2015" name="PeerJ">
        <title>First genomic representation of candidate bacterial phylum KSB3 points to enhanced environmental sensing as a trigger of wastewater bulking.</title>
        <authorList>
            <person name="Sekiguchi Y."/>
            <person name="Ohashi A."/>
            <person name="Parks D.H."/>
            <person name="Yamauchi T."/>
            <person name="Tyson G.W."/>
            <person name="Hugenholtz P."/>
        </authorList>
    </citation>
    <scope>NUCLEOTIDE SEQUENCE [LARGE SCALE GENOMIC DNA]</scope>
</reference>
<dbReference type="Gene3D" id="3.30.200.20">
    <property type="entry name" value="Phosphorylase Kinase, domain 1"/>
    <property type="match status" value="1"/>
</dbReference>
<protein>
    <recommendedName>
        <fullName evidence="1">non-specific serine/threonine protein kinase</fullName>
        <ecNumber evidence="1">2.7.11.1</ecNumber>
    </recommendedName>
</protein>
<evidence type="ECO:0000256" key="3">
    <source>
        <dbReference type="ARBA" id="ARBA00022679"/>
    </source>
</evidence>
<keyword evidence="4 7" id="KW-0547">Nucleotide-binding</keyword>
<keyword evidence="10" id="KW-1185">Reference proteome</keyword>
<dbReference type="InterPro" id="IPR019734">
    <property type="entry name" value="TPR_rpt"/>
</dbReference>
<evidence type="ECO:0000256" key="5">
    <source>
        <dbReference type="ARBA" id="ARBA00022777"/>
    </source>
</evidence>
<evidence type="ECO:0000313" key="9">
    <source>
        <dbReference type="EMBL" id="GAK51688.1"/>
    </source>
</evidence>
<dbReference type="AlphaFoldDB" id="A0A081BMS2"/>
<evidence type="ECO:0000256" key="2">
    <source>
        <dbReference type="ARBA" id="ARBA00022527"/>
    </source>
</evidence>
<gene>
    <name evidence="9" type="ORF">U14_02933</name>
</gene>
<dbReference type="InterPro" id="IPR008271">
    <property type="entry name" value="Ser/Thr_kinase_AS"/>
</dbReference>
<dbReference type="SMART" id="SM00220">
    <property type="entry name" value="S_TKc"/>
    <property type="match status" value="1"/>
</dbReference>
<dbReference type="SUPFAM" id="SSF56112">
    <property type="entry name" value="Protein kinase-like (PK-like)"/>
    <property type="match status" value="1"/>
</dbReference>
<dbReference type="HOGENOM" id="CLU_656655_0_0_0"/>
<keyword evidence="6 7" id="KW-0067">ATP-binding</keyword>
<feature type="domain" description="Protein kinase" evidence="8">
    <location>
        <begin position="166"/>
        <end position="416"/>
    </location>
</feature>
<keyword evidence="5 9" id="KW-0418">Kinase</keyword>
<dbReference type="PANTHER" id="PTHR43289:SF6">
    <property type="entry name" value="SERINE_THREONINE-PROTEIN KINASE NEKL-3"/>
    <property type="match status" value="1"/>
</dbReference>
<dbReference type="Gene3D" id="1.10.510.10">
    <property type="entry name" value="Transferase(Phosphotransferase) domain 1"/>
    <property type="match status" value="1"/>
</dbReference>
<dbReference type="Pfam" id="PF00069">
    <property type="entry name" value="Pkinase"/>
    <property type="match status" value="1"/>
</dbReference>
<evidence type="ECO:0000313" key="10">
    <source>
        <dbReference type="Proteomes" id="UP000030700"/>
    </source>
</evidence>
<evidence type="ECO:0000259" key="8">
    <source>
        <dbReference type="PROSITE" id="PS50011"/>
    </source>
</evidence>
<dbReference type="EC" id="2.7.11.1" evidence="1"/>
<keyword evidence="2" id="KW-0723">Serine/threonine-protein kinase</keyword>
<feature type="binding site" evidence="7">
    <location>
        <position position="195"/>
    </location>
    <ligand>
        <name>ATP</name>
        <dbReference type="ChEBI" id="CHEBI:30616"/>
    </ligand>
</feature>
<dbReference type="Proteomes" id="UP000030700">
    <property type="component" value="Unassembled WGS sequence"/>
</dbReference>
<dbReference type="Pfam" id="PF14559">
    <property type="entry name" value="TPR_19"/>
    <property type="match status" value="1"/>
</dbReference>
<dbReference type="PROSITE" id="PS00107">
    <property type="entry name" value="PROTEIN_KINASE_ATP"/>
    <property type="match status" value="1"/>
</dbReference>
<dbReference type="SMART" id="SM00028">
    <property type="entry name" value="TPR"/>
    <property type="match status" value="3"/>
</dbReference>
<dbReference type="PROSITE" id="PS00108">
    <property type="entry name" value="PROTEIN_KINASE_ST"/>
    <property type="match status" value="1"/>
</dbReference>
<dbReference type="CDD" id="cd14014">
    <property type="entry name" value="STKc_PknB_like"/>
    <property type="match status" value="1"/>
</dbReference>
<organism evidence="9">
    <name type="scientific">Candidatus Moduliflexus flocculans</name>
    <dbReference type="NCBI Taxonomy" id="1499966"/>
    <lineage>
        <taxon>Bacteria</taxon>
        <taxon>Candidatus Moduliflexota</taxon>
        <taxon>Candidatus Moduliflexia</taxon>
        <taxon>Candidatus Moduliflexales</taxon>
        <taxon>Candidatus Moduliflexaceae</taxon>
    </lineage>
</organism>
<sequence>MPDHTLQDAKNFERAQDYGKAAAIYIELGKYEQALALYLRLEQQYPFHKEIKFKFGRLLMEMKRWDEAIVKLQEALFRGNGDDETLYQLAECFAQKGLIHAAKETYADLLERNYNYKDAKEKLQALDRPKFAPFATQAAPNDAKTRLNVEQDAQQTLQGITVEERYTLLAEIGRGGMGIVYKAEDAQQHREVAIKVLPPNLAESEEHRTRFFREAQIIANLRHPHIVSILEINPFQHFIVMEYLSGGTLKQWKQRQNAGGMAALPLLLPILDALHTVHQSGIVHRDLKPENLLLSAAGELKLTDFGIAHIAGATITHTGAHLGTIPYMAPEQILGVRVDARTDIYAVGVMLYELLTGQLPFTGKETSFQHVHTPPRPPIELNAGIPAALNGIILKCLAKQPEERFQDAKELAEALRSV</sequence>
<dbReference type="Pfam" id="PF13174">
    <property type="entry name" value="TPR_6"/>
    <property type="match status" value="1"/>
</dbReference>
<dbReference type="PANTHER" id="PTHR43289">
    <property type="entry name" value="MITOGEN-ACTIVATED PROTEIN KINASE KINASE KINASE 20-RELATED"/>
    <property type="match status" value="1"/>
</dbReference>
<dbReference type="InterPro" id="IPR000719">
    <property type="entry name" value="Prot_kinase_dom"/>
</dbReference>
<evidence type="ECO:0000256" key="7">
    <source>
        <dbReference type="PROSITE-ProRule" id="PRU10141"/>
    </source>
</evidence>
<proteinExistence type="predicted"/>
<evidence type="ECO:0000256" key="1">
    <source>
        <dbReference type="ARBA" id="ARBA00012513"/>
    </source>
</evidence>
<dbReference type="PROSITE" id="PS50011">
    <property type="entry name" value="PROTEIN_KINASE_DOM"/>
    <property type="match status" value="1"/>
</dbReference>
<dbReference type="Gene3D" id="1.25.40.10">
    <property type="entry name" value="Tetratricopeptide repeat domain"/>
    <property type="match status" value="1"/>
</dbReference>
<name>A0A081BMS2_9BACT</name>
<dbReference type="SUPFAM" id="SSF48452">
    <property type="entry name" value="TPR-like"/>
    <property type="match status" value="1"/>
</dbReference>
<evidence type="ECO:0000256" key="6">
    <source>
        <dbReference type="ARBA" id="ARBA00022840"/>
    </source>
</evidence>
<dbReference type="EMBL" id="DF820457">
    <property type="protein sequence ID" value="GAK51688.1"/>
    <property type="molecule type" value="Genomic_DNA"/>
</dbReference>
<keyword evidence="3" id="KW-0808">Transferase</keyword>
<dbReference type="InterPro" id="IPR011009">
    <property type="entry name" value="Kinase-like_dom_sf"/>
</dbReference>
<dbReference type="GO" id="GO:0004674">
    <property type="term" value="F:protein serine/threonine kinase activity"/>
    <property type="evidence" value="ECO:0007669"/>
    <property type="project" value="UniProtKB-KW"/>
</dbReference>
<dbReference type="GO" id="GO:0005524">
    <property type="term" value="F:ATP binding"/>
    <property type="evidence" value="ECO:0007669"/>
    <property type="project" value="UniProtKB-UniRule"/>
</dbReference>
<dbReference type="STRING" id="1499966.U14_02933"/>
<evidence type="ECO:0000256" key="4">
    <source>
        <dbReference type="ARBA" id="ARBA00022741"/>
    </source>
</evidence>
<dbReference type="FunFam" id="1.10.510.10:FF:000021">
    <property type="entry name" value="Serine/threonine protein kinase"/>
    <property type="match status" value="1"/>
</dbReference>
<dbReference type="InterPro" id="IPR017441">
    <property type="entry name" value="Protein_kinase_ATP_BS"/>
</dbReference>
<accession>A0A081BMS2</accession>